<dbReference type="GO" id="GO:0016787">
    <property type="term" value="F:hydrolase activity"/>
    <property type="evidence" value="ECO:0007669"/>
    <property type="project" value="UniProtKB-KW"/>
</dbReference>
<dbReference type="EMBL" id="LEOY01000006">
    <property type="protein sequence ID" value="RBR30036.1"/>
    <property type="molecule type" value="Genomic_DNA"/>
</dbReference>
<proteinExistence type="predicted"/>
<dbReference type="Pfam" id="PF04203">
    <property type="entry name" value="Sortase"/>
    <property type="match status" value="1"/>
</dbReference>
<dbReference type="Proteomes" id="UP000252800">
    <property type="component" value="Unassembled WGS sequence"/>
</dbReference>
<sequence length="275" mass="32088">MNKKIMGLIIANIGLFIMIIPLSMIVMNDIKQTTSISKWLDYQQQHSQKLMKERFLVENLSIQKEIVDVFNPESKTSNQRNKIDMDNIIGNLTIPKFNQSFPLYLNASDEKLSKGVATLEGTPAPVGKIGERPVIAGHRTNYNEISFFFLPELKPGDEIYLSAFDQNFVYRVRDTQTIDQYDFNKLNPEKNVDMITLLTCTHAPQYDKRLIVNATRKYQQKKTRQSINVFTYVFKSNAPWTFKFKRYFPYFLLSVLMIVFIFINTRPLKRAKKSE</sequence>
<accession>A0A366SGF8</accession>
<feature type="active site" description="Proton donor/acceptor" evidence="2">
    <location>
        <position position="138"/>
    </location>
</feature>
<evidence type="ECO:0000313" key="5">
    <source>
        <dbReference type="Proteomes" id="UP000252800"/>
    </source>
</evidence>
<feature type="transmembrane region" description="Helical" evidence="3">
    <location>
        <begin position="247"/>
        <end position="265"/>
    </location>
</feature>
<protein>
    <recommendedName>
        <fullName evidence="6">Sortase</fullName>
    </recommendedName>
</protein>
<evidence type="ECO:0000256" key="2">
    <source>
        <dbReference type="PIRSR" id="PIRSR605754-1"/>
    </source>
</evidence>
<feature type="active site" description="Acyl-thioester intermediate" evidence="2">
    <location>
        <position position="200"/>
    </location>
</feature>
<keyword evidence="1" id="KW-0378">Hydrolase</keyword>
<keyword evidence="3" id="KW-0472">Membrane</keyword>
<keyword evidence="3" id="KW-0812">Transmembrane</keyword>
<keyword evidence="3" id="KW-1133">Transmembrane helix</keyword>
<dbReference type="SUPFAM" id="SSF63817">
    <property type="entry name" value="Sortase"/>
    <property type="match status" value="1"/>
</dbReference>
<dbReference type="InterPro" id="IPR005754">
    <property type="entry name" value="Sortase"/>
</dbReference>
<organism evidence="4 5">
    <name type="scientific">Enterococcus cecorum</name>
    <dbReference type="NCBI Taxonomy" id="44008"/>
    <lineage>
        <taxon>Bacteria</taxon>
        <taxon>Bacillati</taxon>
        <taxon>Bacillota</taxon>
        <taxon>Bacilli</taxon>
        <taxon>Lactobacillales</taxon>
        <taxon>Enterococcaceae</taxon>
        <taxon>Enterococcus</taxon>
    </lineage>
</organism>
<dbReference type="Gene3D" id="2.40.260.10">
    <property type="entry name" value="Sortase"/>
    <property type="match status" value="1"/>
</dbReference>
<evidence type="ECO:0000313" key="4">
    <source>
        <dbReference type="EMBL" id="RBR30036.1"/>
    </source>
</evidence>
<evidence type="ECO:0000256" key="1">
    <source>
        <dbReference type="ARBA" id="ARBA00022801"/>
    </source>
</evidence>
<gene>
    <name evidence="4" type="ORF">EB18_01039</name>
</gene>
<dbReference type="CDD" id="cd05827">
    <property type="entry name" value="Sortase_C"/>
    <property type="match status" value="1"/>
</dbReference>
<dbReference type="InterPro" id="IPR042002">
    <property type="entry name" value="Sortase_C"/>
</dbReference>
<evidence type="ECO:0008006" key="6">
    <source>
        <dbReference type="Google" id="ProtNLM"/>
    </source>
</evidence>
<evidence type="ECO:0000256" key="3">
    <source>
        <dbReference type="SAM" id="Phobius"/>
    </source>
</evidence>
<dbReference type="AlphaFoldDB" id="A0A366SGF8"/>
<comment type="caution">
    <text evidence="4">The sequence shown here is derived from an EMBL/GenBank/DDBJ whole genome shotgun (WGS) entry which is preliminary data.</text>
</comment>
<feature type="transmembrane region" description="Helical" evidence="3">
    <location>
        <begin position="7"/>
        <end position="27"/>
    </location>
</feature>
<name>A0A366SGF8_9ENTE</name>
<reference evidence="4 5" key="1">
    <citation type="submission" date="2015-06" db="EMBL/GenBank/DDBJ databases">
        <title>The Genome Sequence of Enterococcus cecorum 170AEA1.</title>
        <authorList>
            <consortium name="The Broad Institute Genomics Platform"/>
            <consortium name="The Broad Institute Genome Sequencing Center for Infectious Disease"/>
            <person name="Earl A.M."/>
            <person name="Van Tyne D."/>
            <person name="Lebreton F."/>
            <person name="Saavedra J.T."/>
            <person name="Gilmore M.S."/>
            <person name="Manson McGuire A."/>
            <person name="Clock S."/>
            <person name="Crupain M."/>
            <person name="Rangan U."/>
            <person name="Young S."/>
            <person name="Abouelleil A."/>
            <person name="Cao P."/>
            <person name="Chapman S.B."/>
            <person name="Griggs A."/>
            <person name="Priest M."/>
            <person name="Shea T."/>
            <person name="Wortman J."/>
            <person name="Nusbaum C."/>
            <person name="Birren B."/>
        </authorList>
    </citation>
    <scope>NUCLEOTIDE SEQUENCE [LARGE SCALE GENOMIC DNA]</scope>
    <source>
        <strain evidence="4 5">170AEA1</strain>
    </source>
</reference>
<dbReference type="NCBIfam" id="TIGR01076">
    <property type="entry name" value="sortase_fam"/>
    <property type="match status" value="1"/>
</dbReference>
<dbReference type="RefSeq" id="WP_113784389.1">
    <property type="nucleotide sequence ID" value="NZ_KZ845741.1"/>
</dbReference>
<dbReference type="InterPro" id="IPR023365">
    <property type="entry name" value="Sortase_dom-sf"/>
</dbReference>